<evidence type="ECO:0000313" key="18">
    <source>
        <dbReference type="Ensembl" id="ENSACLP00000053671.1"/>
    </source>
</evidence>
<dbReference type="GO" id="GO:0004331">
    <property type="term" value="F:fructose-2,6-bisphosphate 2-phosphatase activity"/>
    <property type="evidence" value="ECO:0007669"/>
    <property type="project" value="UniProtKB-EC"/>
</dbReference>
<evidence type="ECO:0000256" key="10">
    <source>
        <dbReference type="ARBA" id="ARBA00022840"/>
    </source>
</evidence>
<comment type="subunit">
    <text evidence="15">Homodimer. Forms a heterodimer with PFKFB3.</text>
</comment>
<dbReference type="EC" id="2.7.1.105" evidence="3"/>
<keyword evidence="11" id="KW-0007">Acetylation</keyword>
<evidence type="ECO:0000256" key="6">
    <source>
        <dbReference type="ARBA" id="ARBA00022679"/>
    </source>
</evidence>
<keyword evidence="19" id="KW-1185">Reference proteome</keyword>
<sequence>MFFASLSCTAWASYMTNSPTMIVMIGLPARGKTYMSKKLTRYLNWIGVPTKVFNLGVYRREAVRAYKSYDFFRHDNEEAMKIRKQCALVALQDVKAYLTEEGGQIAVFDATNTTRERRDLIQDFVKENAFKVFFVESVCDDPEVIAANILEVKVSSPDYPERHRERVMDDFLKRIELFLLIQTVINVGQRFLVNRVQDYIQSKIVYYLMNIHVHSHSIYLCRHGESKHNVEGRIGGDSELSPRGKQFAHALRGFIDEHKLSDLKVWTSQLRRTIQTAEELGVPYEQWKILNEIDAGVCEEMTYEMIQETFPEEFALRDQDKYHYRYPGGESYQDLVQRLEPVIMELERQGNVLVICHQAVMRCLLAYFLDKGAEDLPYMKCPLHTILKLTPVAYGCKVEMFYLNVEAVNTHRDRPLVSCSEMSGKENHIAAQVGEHHCSIECLKLIICKICILFTRTKLVTESQHIILRCAVVCCVCSFGTITPYPLYILGFASLPPFLISLSCNHFYL</sequence>
<dbReference type="PANTHER" id="PTHR10606">
    <property type="entry name" value="6-PHOSPHOFRUCTO-2-KINASE/FRUCTOSE-2,6-BISPHOSPHATASE"/>
    <property type="match status" value="1"/>
</dbReference>
<keyword evidence="6" id="KW-0808">Transferase</keyword>
<dbReference type="InterPro" id="IPR013078">
    <property type="entry name" value="His_Pase_superF_clade-1"/>
</dbReference>
<accession>A0AAX7TIH3</accession>
<evidence type="ECO:0000256" key="14">
    <source>
        <dbReference type="ARBA" id="ARBA00041796"/>
    </source>
</evidence>
<evidence type="ECO:0000256" key="9">
    <source>
        <dbReference type="ARBA" id="ARBA00022801"/>
    </source>
</evidence>
<dbReference type="Ensembl" id="ENSACLT00000078413.1">
    <property type="protein sequence ID" value="ENSACLP00000053671.1"/>
    <property type="gene ID" value="ENSACLG00000001735.2"/>
</dbReference>
<keyword evidence="12" id="KW-0511">Multifunctional enzyme</keyword>
<dbReference type="PROSITE" id="PS00175">
    <property type="entry name" value="PG_MUTASE"/>
    <property type="match status" value="1"/>
</dbReference>
<feature type="binding site" evidence="16">
    <location>
        <position position="272"/>
    </location>
    <ligand>
        <name>substrate</name>
    </ligand>
</feature>
<dbReference type="Proteomes" id="UP000265100">
    <property type="component" value="Chromosome 5"/>
</dbReference>
<dbReference type="GO" id="GO:0005829">
    <property type="term" value="C:cytosol"/>
    <property type="evidence" value="ECO:0007669"/>
    <property type="project" value="TreeGrafter"/>
</dbReference>
<keyword evidence="5" id="KW-0597">Phosphoprotein</keyword>
<reference evidence="18" key="1">
    <citation type="submission" date="2018-05" db="EMBL/GenBank/DDBJ databases">
        <authorList>
            <person name="Datahose"/>
        </authorList>
    </citation>
    <scope>NUCLEOTIDE SEQUENCE</scope>
</reference>
<dbReference type="FunFam" id="3.40.50.300:FF:000047">
    <property type="entry name" value="6-phosphofructo-2-kinase/fructose-2, 6-bisphosphatase 3 isoform 2"/>
    <property type="match status" value="1"/>
</dbReference>
<dbReference type="GO" id="GO:0006003">
    <property type="term" value="P:fructose 2,6-bisphosphate metabolic process"/>
    <property type="evidence" value="ECO:0007669"/>
    <property type="project" value="InterPro"/>
</dbReference>
<dbReference type="PRINTS" id="PR00991">
    <property type="entry name" value="6PFRUCTKNASE"/>
</dbReference>
<dbReference type="GO" id="GO:0005524">
    <property type="term" value="F:ATP binding"/>
    <property type="evidence" value="ECO:0007669"/>
    <property type="project" value="UniProtKB-KW"/>
</dbReference>
<evidence type="ECO:0000256" key="8">
    <source>
        <dbReference type="ARBA" id="ARBA00022777"/>
    </source>
</evidence>
<evidence type="ECO:0000256" key="2">
    <source>
        <dbReference type="ARBA" id="ARBA00008408"/>
    </source>
</evidence>
<evidence type="ECO:0000259" key="17">
    <source>
        <dbReference type="Pfam" id="PF01591"/>
    </source>
</evidence>
<dbReference type="CDD" id="cd07067">
    <property type="entry name" value="HP_PGM_like"/>
    <property type="match status" value="1"/>
</dbReference>
<evidence type="ECO:0000256" key="15">
    <source>
        <dbReference type="ARBA" id="ARBA00046386"/>
    </source>
</evidence>
<reference evidence="18" key="2">
    <citation type="submission" date="2025-08" db="UniProtKB">
        <authorList>
            <consortium name="Ensembl"/>
        </authorList>
    </citation>
    <scope>IDENTIFICATION</scope>
</reference>
<dbReference type="EC" id="3.1.3.46" evidence="4"/>
<evidence type="ECO:0000256" key="3">
    <source>
        <dbReference type="ARBA" id="ARBA00012130"/>
    </source>
</evidence>
<feature type="binding site" evidence="16">
    <location>
        <begin position="222"/>
        <end position="229"/>
    </location>
    <ligand>
        <name>substrate</name>
    </ligand>
</feature>
<keyword evidence="9" id="KW-0378">Hydrolase</keyword>
<protein>
    <recommendedName>
        <fullName evidence="13">6-phosphofructo-2-kinase/fructose-2,6-bisphosphatase 2</fullName>
        <ecNumber evidence="3">2.7.1.105</ecNumber>
        <ecNumber evidence="4">3.1.3.46</ecNumber>
    </recommendedName>
    <alternativeName>
        <fullName evidence="14">6PF-2-K/Fru-2,6-P2ase heart-type isozyme</fullName>
    </alternativeName>
</protein>
<dbReference type="AlphaFoldDB" id="A0AAX7TIH3"/>
<evidence type="ECO:0000256" key="1">
    <source>
        <dbReference type="ARBA" id="ARBA00003771"/>
    </source>
</evidence>
<name>A0AAX7TIH3_ASTCA</name>
<dbReference type="FunFam" id="3.40.50.1240:FF:000001">
    <property type="entry name" value="6-phosphofructo-2-kinase/fructose-2, 6-bisphosphatase 3 isoform 2"/>
    <property type="match status" value="1"/>
</dbReference>
<dbReference type="PANTHER" id="PTHR10606:SF48">
    <property type="entry name" value="6-PHOSPHOFRUCTO-2-KINASE_FRUCTOSE-2,6-BISPHOSPHATASE 2"/>
    <property type="match status" value="1"/>
</dbReference>
<keyword evidence="8" id="KW-0418">Kinase</keyword>
<evidence type="ECO:0000256" key="5">
    <source>
        <dbReference type="ARBA" id="ARBA00022553"/>
    </source>
</evidence>
<dbReference type="InterPro" id="IPR001345">
    <property type="entry name" value="PG/BPGM_mutase_AS"/>
</dbReference>
<proteinExistence type="inferred from homology"/>
<dbReference type="GeneTree" id="ENSGT00950000182835"/>
<dbReference type="GO" id="GO:0006000">
    <property type="term" value="P:fructose metabolic process"/>
    <property type="evidence" value="ECO:0007669"/>
    <property type="project" value="InterPro"/>
</dbReference>
<evidence type="ECO:0000256" key="13">
    <source>
        <dbReference type="ARBA" id="ARBA00040487"/>
    </source>
</evidence>
<feature type="domain" description="6-phosphofructo-2-kinase" evidence="17">
    <location>
        <begin position="11"/>
        <end position="214"/>
    </location>
</feature>
<keyword evidence="10" id="KW-0067">ATP-binding</keyword>
<evidence type="ECO:0000256" key="11">
    <source>
        <dbReference type="ARBA" id="ARBA00022990"/>
    </source>
</evidence>
<evidence type="ECO:0000256" key="4">
    <source>
        <dbReference type="ARBA" id="ARBA00013067"/>
    </source>
</evidence>
<reference evidence="18" key="3">
    <citation type="submission" date="2025-09" db="UniProtKB">
        <authorList>
            <consortium name="Ensembl"/>
        </authorList>
    </citation>
    <scope>IDENTIFICATION</scope>
</reference>
<keyword evidence="7" id="KW-0547">Nucleotide-binding</keyword>
<dbReference type="SUPFAM" id="SSF52540">
    <property type="entry name" value="P-loop containing nucleoside triphosphate hydrolases"/>
    <property type="match status" value="1"/>
</dbReference>
<evidence type="ECO:0000256" key="7">
    <source>
        <dbReference type="ARBA" id="ARBA00022741"/>
    </source>
</evidence>
<organism evidence="18 19">
    <name type="scientific">Astatotilapia calliptera</name>
    <name type="common">Eastern happy</name>
    <name type="synonym">Chromis callipterus</name>
    <dbReference type="NCBI Taxonomy" id="8154"/>
    <lineage>
        <taxon>Eukaryota</taxon>
        <taxon>Metazoa</taxon>
        <taxon>Chordata</taxon>
        <taxon>Craniata</taxon>
        <taxon>Vertebrata</taxon>
        <taxon>Euteleostomi</taxon>
        <taxon>Actinopterygii</taxon>
        <taxon>Neopterygii</taxon>
        <taxon>Teleostei</taxon>
        <taxon>Neoteleostei</taxon>
        <taxon>Acanthomorphata</taxon>
        <taxon>Ovalentaria</taxon>
        <taxon>Cichlomorphae</taxon>
        <taxon>Cichliformes</taxon>
        <taxon>Cichlidae</taxon>
        <taxon>African cichlids</taxon>
        <taxon>Pseudocrenilabrinae</taxon>
        <taxon>Haplochromini</taxon>
        <taxon>Astatotilapia</taxon>
    </lineage>
</organism>
<dbReference type="InterPro" id="IPR013079">
    <property type="entry name" value="6Phosfructo_kin"/>
</dbReference>
<dbReference type="InterPro" id="IPR029033">
    <property type="entry name" value="His_PPase_superfam"/>
</dbReference>
<dbReference type="SMART" id="SM00855">
    <property type="entry name" value="PGAM"/>
    <property type="match status" value="1"/>
</dbReference>
<evidence type="ECO:0000256" key="12">
    <source>
        <dbReference type="ARBA" id="ARBA00023268"/>
    </source>
</evidence>
<comment type="similarity">
    <text evidence="2">In the C-terminal section; belongs to the phosphoglycerate mutase family.</text>
</comment>
<comment type="function">
    <text evidence="1">Synthesis and degradation of fructose 2,6-bisphosphate.</text>
</comment>
<evidence type="ECO:0000313" key="19">
    <source>
        <dbReference type="Proteomes" id="UP000265100"/>
    </source>
</evidence>
<dbReference type="InterPro" id="IPR027417">
    <property type="entry name" value="P-loop_NTPase"/>
</dbReference>
<dbReference type="InterPro" id="IPR003094">
    <property type="entry name" value="6Pfruct_kin"/>
</dbReference>
<dbReference type="Gene3D" id="3.40.50.1240">
    <property type="entry name" value="Phosphoglycerate mutase-like"/>
    <property type="match status" value="1"/>
</dbReference>
<dbReference type="GO" id="GO:0003873">
    <property type="term" value="F:6-phosphofructo-2-kinase activity"/>
    <property type="evidence" value="ECO:0007669"/>
    <property type="project" value="UniProtKB-EC"/>
</dbReference>
<dbReference type="Pfam" id="PF01591">
    <property type="entry name" value="6PF2K"/>
    <property type="match status" value="1"/>
</dbReference>
<evidence type="ECO:0000256" key="16">
    <source>
        <dbReference type="PIRSR" id="PIRSR613078-2"/>
    </source>
</evidence>
<dbReference type="Pfam" id="PF00300">
    <property type="entry name" value="His_Phos_1"/>
    <property type="match status" value="1"/>
</dbReference>
<dbReference type="Gene3D" id="3.40.50.300">
    <property type="entry name" value="P-loop containing nucleotide triphosphate hydrolases"/>
    <property type="match status" value="1"/>
</dbReference>
<dbReference type="SUPFAM" id="SSF53254">
    <property type="entry name" value="Phosphoglycerate mutase-like"/>
    <property type="match status" value="1"/>
</dbReference>